<keyword evidence="8" id="KW-0443">Lipid metabolism</keyword>
<comment type="pathway">
    <text evidence="2">Lipid metabolism; fatty acid biosynthesis.</text>
</comment>
<evidence type="ECO:0000256" key="20">
    <source>
        <dbReference type="ARBA" id="ARBA00049559"/>
    </source>
</evidence>
<dbReference type="InterPro" id="IPR036291">
    <property type="entry name" value="NAD(P)-bd_dom_sf"/>
</dbReference>
<keyword evidence="23" id="KW-1185">Reference proteome</keyword>
<dbReference type="GeneTree" id="ENSGT00940000156882"/>
<evidence type="ECO:0000256" key="13">
    <source>
        <dbReference type="ARBA" id="ARBA00038849"/>
    </source>
</evidence>
<evidence type="ECO:0000256" key="10">
    <source>
        <dbReference type="ARBA" id="ARBA00023160"/>
    </source>
</evidence>
<keyword evidence="3" id="KW-0444">Lipid biosynthesis</keyword>
<evidence type="ECO:0000256" key="18">
    <source>
        <dbReference type="ARBA" id="ARBA00049251"/>
    </source>
</evidence>
<comment type="subcellular location">
    <subcellularLocation>
        <location evidence="1">Peroxisome</location>
    </subcellularLocation>
</comment>
<dbReference type="AlphaFoldDB" id="A0AAA9TJG9"/>
<comment type="catalytic activity">
    <reaction evidence="16">
        <text>(2E)-tetradecenoyl-CoA + NADPH + H(+) = tetradecanoyl-CoA + NADP(+)</text>
        <dbReference type="Rhea" id="RHEA:44968"/>
        <dbReference type="ChEBI" id="CHEBI:15378"/>
        <dbReference type="ChEBI" id="CHEBI:57385"/>
        <dbReference type="ChEBI" id="CHEBI:57783"/>
        <dbReference type="ChEBI" id="CHEBI:58349"/>
        <dbReference type="ChEBI" id="CHEBI:61405"/>
    </reaction>
    <physiologicalReaction direction="left-to-right" evidence="16">
        <dbReference type="Rhea" id="RHEA:44969"/>
    </physiologicalReaction>
</comment>
<evidence type="ECO:0000256" key="11">
    <source>
        <dbReference type="ARBA" id="ARBA00037124"/>
    </source>
</evidence>
<comment type="catalytic activity">
    <reaction evidence="17">
        <text>(2E)-hexenoyl-CoA + NADPH + H(+) = hexanoyl-CoA + NADP(+)</text>
        <dbReference type="Rhea" id="RHEA:44956"/>
        <dbReference type="ChEBI" id="CHEBI:15378"/>
        <dbReference type="ChEBI" id="CHEBI:57783"/>
        <dbReference type="ChEBI" id="CHEBI:58349"/>
        <dbReference type="ChEBI" id="CHEBI:62077"/>
        <dbReference type="ChEBI" id="CHEBI:62620"/>
    </reaction>
    <physiologicalReaction direction="left-to-right" evidence="17">
        <dbReference type="Rhea" id="RHEA:44957"/>
    </physiologicalReaction>
</comment>
<name>A0AAA9TJG9_BOVIN</name>
<dbReference type="PRINTS" id="PR00080">
    <property type="entry name" value="SDRFAMILY"/>
</dbReference>
<evidence type="ECO:0000256" key="15">
    <source>
        <dbReference type="ARBA" id="ARBA00047570"/>
    </source>
</evidence>
<dbReference type="GO" id="GO:0019166">
    <property type="term" value="F:trans-2-enoyl-CoA reductase (NADPH) activity"/>
    <property type="evidence" value="ECO:0007669"/>
    <property type="project" value="UniProtKB-EC"/>
</dbReference>
<comment type="function">
    <text evidence="11">Participates in chain elongation of fatty acids. Catalyzes the reduction of trans-2-enoyl-CoAs of varying chain lengths from 6:1 to 16:1, having maximum activity with 10:1 CoA. Has no 2,4-dienoyl-CoA reductase activity.</text>
</comment>
<dbReference type="Pfam" id="PF00106">
    <property type="entry name" value="adh_short"/>
    <property type="match status" value="1"/>
</dbReference>
<comment type="catalytic activity">
    <reaction evidence="20">
        <text>(2E)-octenoyl-CoA + NADPH + H(+) = octanoyl-CoA + NADP(+)</text>
        <dbReference type="Rhea" id="RHEA:44952"/>
        <dbReference type="ChEBI" id="CHEBI:15378"/>
        <dbReference type="ChEBI" id="CHEBI:57386"/>
        <dbReference type="ChEBI" id="CHEBI:57783"/>
        <dbReference type="ChEBI" id="CHEBI:58349"/>
        <dbReference type="ChEBI" id="CHEBI:62242"/>
    </reaction>
    <physiologicalReaction direction="left-to-right" evidence="20">
        <dbReference type="Rhea" id="RHEA:44953"/>
    </physiologicalReaction>
</comment>
<evidence type="ECO:0000256" key="6">
    <source>
        <dbReference type="ARBA" id="ARBA00022857"/>
    </source>
</evidence>
<proteinExistence type="evidence at protein level"/>
<reference evidence="22" key="2">
    <citation type="submission" date="2025-08" db="UniProtKB">
        <authorList>
            <consortium name="Ensembl"/>
        </authorList>
    </citation>
    <scope>IDENTIFICATION</scope>
    <source>
        <strain evidence="22">Hereford</strain>
    </source>
</reference>
<evidence type="ECO:0000256" key="16">
    <source>
        <dbReference type="ARBA" id="ARBA00048686"/>
    </source>
</evidence>
<dbReference type="GO" id="GO:0005777">
    <property type="term" value="C:peroxisome"/>
    <property type="evidence" value="ECO:0007669"/>
    <property type="project" value="UniProtKB-SubCell"/>
</dbReference>
<dbReference type="Gene3D" id="3.40.50.720">
    <property type="entry name" value="NAD(P)-binding Rossmann-like Domain"/>
    <property type="match status" value="1"/>
</dbReference>
<dbReference type="PANTHER" id="PTHR24317:SF7">
    <property type="entry name" value="PEROXISOMAL TRANS-2-ENOYL-COA REDUCTASE"/>
    <property type="match status" value="1"/>
</dbReference>
<reference evidence="22" key="1">
    <citation type="submission" date="2018-03" db="EMBL/GenBank/DDBJ databases">
        <title>ARS-UCD1.2.</title>
        <authorList>
            <person name="Rosen B.D."/>
            <person name="Bickhart D.M."/>
            <person name="Koren S."/>
            <person name="Schnabel R.D."/>
            <person name="Hall R."/>
            <person name="Zimin A."/>
            <person name="Dreischer C."/>
            <person name="Schultheiss S."/>
            <person name="Schroeder S.G."/>
            <person name="Elsik C.G."/>
            <person name="Couldrey C."/>
            <person name="Liu G.E."/>
            <person name="Van Tassell C.P."/>
            <person name="Phillippy A.M."/>
            <person name="Smith T.P.L."/>
            <person name="Medrano J.F."/>
        </authorList>
    </citation>
    <scope>NUCLEOTIDE SEQUENCE [LARGE SCALE GENOMIC DNA]</scope>
    <source>
        <strain evidence="22">Hereford</strain>
    </source>
</reference>
<dbReference type="SUPFAM" id="SSF51735">
    <property type="entry name" value="NAD(P)-binding Rossmann-fold domains"/>
    <property type="match status" value="1"/>
</dbReference>
<evidence type="ECO:0000256" key="19">
    <source>
        <dbReference type="ARBA" id="ARBA00049386"/>
    </source>
</evidence>
<keyword evidence="9" id="KW-0576">Peroxisome</keyword>
<dbReference type="PANTHER" id="PTHR24317">
    <property type="entry name" value="PEROXISOMAL TRANS-2-ENOYL-COA REDUCTASE"/>
    <property type="match status" value="1"/>
</dbReference>
<evidence type="ECO:0000256" key="8">
    <source>
        <dbReference type="ARBA" id="ARBA00023098"/>
    </source>
</evidence>
<evidence type="ECO:0000256" key="21">
    <source>
        <dbReference type="RuleBase" id="RU000363"/>
    </source>
</evidence>
<evidence type="ECO:0000256" key="14">
    <source>
        <dbReference type="ARBA" id="ARBA00041063"/>
    </source>
</evidence>
<evidence type="ECO:0000256" key="2">
    <source>
        <dbReference type="ARBA" id="ARBA00005194"/>
    </source>
</evidence>
<comment type="catalytic activity">
    <reaction evidence="15">
        <text>(2E)-dodecenoyl-CoA + NADPH + H(+) = dodecanoyl-CoA + NADP(+)</text>
        <dbReference type="Rhea" id="RHEA:44964"/>
        <dbReference type="ChEBI" id="CHEBI:15378"/>
        <dbReference type="ChEBI" id="CHEBI:57330"/>
        <dbReference type="ChEBI" id="CHEBI:57375"/>
        <dbReference type="ChEBI" id="CHEBI:57783"/>
        <dbReference type="ChEBI" id="CHEBI:58349"/>
    </reaction>
    <physiologicalReaction direction="left-to-right" evidence="15">
        <dbReference type="Rhea" id="RHEA:44965"/>
    </physiologicalReaction>
</comment>
<dbReference type="EC" id="1.3.1.38" evidence="13"/>
<keyword evidence="6" id="KW-0521">NADP</keyword>
<dbReference type="GO" id="GO:0033306">
    <property type="term" value="P:phytol metabolic process"/>
    <property type="evidence" value="ECO:0007669"/>
    <property type="project" value="Ensembl"/>
</dbReference>
<protein>
    <recommendedName>
        <fullName evidence="14">Peroxisomal trans-2-enoyl-CoA reductase</fullName>
        <ecNumber evidence="13">1.3.1.38</ecNumber>
    </recommendedName>
</protein>
<dbReference type="Proteomes" id="UP000009136">
    <property type="component" value="Chromosome 2"/>
</dbReference>
<evidence type="ECO:0007829" key="24">
    <source>
        <dbReference type="PeptideAtlas" id="A0AAA9TJG9"/>
    </source>
</evidence>
<keyword evidence="24" id="KW-1267">Proteomics identification</keyword>
<evidence type="ECO:0000256" key="7">
    <source>
        <dbReference type="ARBA" id="ARBA00023002"/>
    </source>
</evidence>
<gene>
    <name evidence="22" type="primary">PECR</name>
</gene>
<dbReference type="FunFam" id="3.40.50.720:FF:000084">
    <property type="entry name" value="Short-chain dehydrogenase reductase"/>
    <property type="match status" value="1"/>
</dbReference>
<evidence type="ECO:0000256" key="17">
    <source>
        <dbReference type="ARBA" id="ARBA00049108"/>
    </source>
</evidence>
<evidence type="ECO:0000256" key="9">
    <source>
        <dbReference type="ARBA" id="ARBA00023140"/>
    </source>
</evidence>
<keyword evidence="5" id="KW-0276">Fatty acid metabolism</keyword>
<comment type="subunit">
    <text evidence="12">Interacts with PEX5, probably required to target it into peroxisomes.</text>
</comment>
<dbReference type="Pfam" id="PF13561">
    <property type="entry name" value="adh_short_C2"/>
    <property type="match status" value="1"/>
</dbReference>
<comment type="similarity">
    <text evidence="21">Belongs to the short-chain dehydrogenases/reductases (SDR) family.</text>
</comment>
<evidence type="ECO:0000256" key="1">
    <source>
        <dbReference type="ARBA" id="ARBA00004275"/>
    </source>
</evidence>
<organism evidence="22 23">
    <name type="scientific">Bos taurus</name>
    <name type="common">Bovine</name>
    <dbReference type="NCBI Taxonomy" id="9913"/>
    <lineage>
        <taxon>Eukaryota</taxon>
        <taxon>Metazoa</taxon>
        <taxon>Chordata</taxon>
        <taxon>Craniata</taxon>
        <taxon>Vertebrata</taxon>
        <taxon>Euteleostomi</taxon>
        <taxon>Mammalia</taxon>
        <taxon>Eutheria</taxon>
        <taxon>Laurasiatheria</taxon>
        <taxon>Artiodactyla</taxon>
        <taxon>Ruminantia</taxon>
        <taxon>Pecora</taxon>
        <taxon>Bovidae</taxon>
        <taxon>Bovinae</taxon>
        <taxon>Bos</taxon>
    </lineage>
</organism>
<keyword evidence="10" id="KW-0275">Fatty acid biosynthesis</keyword>
<comment type="catalytic activity">
    <reaction evidence="19">
        <text>(2E)-decenoyl-CoA + NADPH + H(+) = decanoyl-CoA + NADP(+)</text>
        <dbReference type="Rhea" id="RHEA:44960"/>
        <dbReference type="ChEBI" id="CHEBI:15378"/>
        <dbReference type="ChEBI" id="CHEBI:57783"/>
        <dbReference type="ChEBI" id="CHEBI:58349"/>
        <dbReference type="ChEBI" id="CHEBI:61406"/>
        <dbReference type="ChEBI" id="CHEBI:61430"/>
    </reaction>
    <physiologicalReaction direction="left-to-right" evidence="19">
        <dbReference type="Rhea" id="RHEA:44961"/>
    </physiologicalReaction>
</comment>
<evidence type="ECO:0000313" key="23">
    <source>
        <dbReference type="Proteomes" id="UP000009136"/>
    </source>
</evidence>
<comment type="catalytic activity">
    <reaction evidence="18">
        <text>a (2E)-enoyl-CoA + NADPH + H(+) = a 2,3-saturated acyl-CoA + NADP(+)</text>
        <dbReference type="Rhea" id="RHEA:33763"/>
        <dbReference type="ChEBI" id="CHEBI:15378"/>
        <dbReference type="ChEBI" id="CHEBI:57783"/>
        <dbReference type="ChEBI" id="CHEBI:58349"/>
        <dbReference type="ChEBI" id="CHEBI:58856"/>
        <dbReference type="ChEBI" id="CHEBI:65111"/>
        <dbReference type="EC" id="1.3.1.38"/>
    </reaction>
    <physiologicalReaction direction="left-to-right" evidence="18">
        <dbReference type="Rhea" id="RHEA:33764"/>
    </physiologicalReaction>
</comment>
<dbReference type="InterPro" id="IPR002347">
    <property type="entry name" value="SDR_fam"/>
</dbReference>
<keyword evidence="4" id="KW-0597">Phosphoprotein</keyword>
<sequence length="325" mass="35229">MAVNSWVKGKSCLAAGLLQHQVAIVTGGGTGIGKAIVNELLHLGCNVVIASRKFDRLKSAADELNASLSPTVQAQVTPIKCNIRNEEEVNNLVKSTLDIYGKINFLVNNGGGQFFSPAEKISSKGWNAVIETNLTGTFYMCKAVYNSWMKEHGGSIVNITVLTKNGFPGAVNVDKSENNILSERSQMEKIMHSGAAREGVYNLTKSLALEWASSGVRINSVAPGTIYSETAFSNYDYLTKDLLNKYIQKIPAKRFGFPEEVSSLVCFLLSPAASFVTGQLVYVDGGQSLYTQLFEIPDHDNWPQGAGDPSLVKSIKESSNHKAKL</sequence>
<dbReference type="GO" id="GO:0006633">
    <property type="term" value="P:fatty acid biosynthetic process"/>
    <property type="evidence" value="ECO:0007669"/>
    <property type="project" value="UniProtKB-KW"/>
</dbReference>
<evidence type="ECO:0000313" key="22">
    <source>
        <dbReference type="Ensembl" id="ENSBTAP00000098481.1"/>
    </source>
</evidence>
<dbReference type="PRINTS" id="PR00081">
    <property type="entry name" value="GDHRDH"/>
</dbReference>
<evidence type="ECO:0000256" key="3">
    <source>
        <dbReference type="ARBA" id="ARBA00022516"/>
    </source>
</evidence>
<evidence type="ECO:0000256" key="5">
    <source>
        <dbReference type="ARBA" id="ARBA00022832"/>
    </source>
</evidence>
<evidence type="ECO:0000256" key="4">
    <source>
        <dbReference type="ARBA" id="ARBA00022553"/>
    </source>
</evidence>
<evidence type="ECO:0000256" key="12">
    <source>
        <dbReference type="ARBA" id="ARBA00038622"/>
    </source>
</evidence>
<dbReference type="InterPro" id="IPR052388">
    <property type="entry name" value="Peroxisomal_t2-enoyl-CoA_red"/>
</dbReference>
<keyword evidence="7" id="KW-0560">Oxidoreductase</keyword>
<reference evidence="22" key="3">
    <citation type="submission" date="2025-09" db="UniProtKB">
        <authorList>
            <consortium name="Ensembl"/>
        </authorList>
    </citation>
    <scope>IDENTIFICATION</scope>
    <source>
        <strain evidence="22">Hereford</strain>
    </source>
</reference>
<accession>A0AAA9TJG9</accession>
<dbReference type="GO" id="GO:0005739">
    <property type="term" value="C:mitochondrion"/>
    <property type="evidence" value="ECO:0007669"/>
    <property type="project" value="Ensembl"/>
</dbReference>
<dbReference type="CDD" id="cd05369">
    <property type="entry name" value="TER_DECR_SDR_a"/>
    <property type="match status" value="1"/>
</dbReference>
<dbReference type="Ensembl" id="ENSBTAT00000111366.1">
    <property type="protein sequence ID" value="ENSBTAP00000098481.1"/>
    <property type="gene ID" value="ENSBTAG00000006821.6"/>
</dbReference>
<dbReference type="GO" id="GO:0005102">
    <property type="term" value="F:signaling receptor binding"/>
    <property type="evidence" value="ECO:0007669"/>
    <property type="project" value="Ensembl"/>
</dbReference>